<name>A0ABP5ZZZ0_9ACTN</name>
<proteinExistence type="predicted"/>
<sequence length="115" mass="11666">MRSNWRDTGTGTGTDGRATRSASPARPGTSSVTGARVTGDGDGAGDRGDRYERGGGPAADRAPALPGPRSLPGHGRPAALPFGTRQLPTVRPTSRSASTAARIEGLRSASVRQTA</sequence>
<organism evidence="2 3">
    <name type="scientific">Streptomyces gobitricini</name>
    <dbReference type="NCBI Taxonomy" id="68211"/>
    <lineage>
        <taxon>Bacteria</taxon>
        <taxon>Bacillati</taxon>
        <taxon>Actinomycetota</taxon>
        <taxon>Actinomycetes</taxon>
        <taxon>Kitasatosporales</taxon>
        <taxon>Streptomycetaceae</taxon>
        <taxon>Streptomyces</taxon>
    </lineage>
</organism>
<accession>A0ABP5ZZZ0</accession>
<reference evidence="3" key="1">
    <citation type="journal article" date="2019" name="Int. J. Syst. Evol. Microbiol.">
        <title>The Global Catalogue of Microorganisms (GCM) 10K type strain sequencing project: providing services to taxonomists for standard genome sequencing and annotation.</title>
        <authorList>
            <consortium name="The Broad Institute Genomics Platform"/>
            <consortium name="The Broad Institute Genome Sequencing Center for Infectious Disease"/>
            <person name="Wu L."/>
            <person name="Ma J."/>
        </authorList>
    </citation>
    <scope>NUCLEOTIDE SEQUENCE [LARGE SCALE GENOMIC DNA]</scope>
    <source>
        <strain evidence="3">JCM 5062</strain>
    </source>
</reference>
<gene>
    <name evidence="2" type="ORF">GCM10010393_46040</name>
</gene>
<dbReference type="EMBL" id="BAAASR010000026">
    <property type="protein sequence ID" value="GAA2508020.1"/>
    <property type="molecule type" value="Genomic_DNA"/>
</dbReference>
<evidence type="ECO:0000256" key="1">
    <source>
        <dbReference type="SAM" id="MobiDB-lite"/>
    </source>
</evidence>
<evidence type="ECO:0000313" key="2">
    <source>
        <dbReference type="EMBL" id="GAA2508020.1"/>
    </source>
</evidence>
<feature type="compositionally biased region" description="Basic and acidic residues" evidence="1">
    <location>
        <begin position="44"/>
        <end position="53"/>
    </location>
</feature>
<dbReference type="Proteomes" id="UP001499942">
    <property type="component" value="Unassembled WGS sequence"/>
</dbReference>
<evidence type="ECO:0000313" key="3">
    <source>
        <dbReference type="Proteomes" id="UP001499942"/>
    </source>
</evidence>
<protein>
    <submittedName>
        <fullName evidence="2">Uncharacterized protein</fullName>
    </submittedName>
</protein>
<keyword evidence="3" id="KW-1185">Reference proteome</keyword>
<comment type="caution">
    <text evidence="2">The sequence shown here is derived from an EMBL/GenBank/DDBJ whole genome shotgun (WGS) entry which is preliminary data.</text>
</comment>
<feature type="region of interest" description="Disordered" evidence="1">
    <location>
        <begin position="1"/>
        <end position="115"/>
    </location>
</feature>
<feature type="compositionally biased region" description="Low complexity" evidence="1">
    <location>
        <begin position="58"/>
        <end position="68"/>
    </location>
</feature>